<evidence type="ECO:0000256" key="1">
    <source>
        <dbReference type="SAM" id="Phobius"/>
    </source>
</evidence>
<feature type="transmembrane region" description="Helical" evidence="1">
    <location>
        <begin position="37"/>
        <end position="59"/>
    </location>
</feature>
<feature type="transmembrane region" description="Helical" evidence="1">
    <location>
        <begin position="6"/>
        <end position="25"/>
    </location>
</feature>
<dbReference type="Proteomes" id="UP000324517">
    <property type="component" value="Unassembled WGS sequence"/>
</dbReference>
<keyword evidence="1" id="KW-1133">Transmembrane helix</keyword>
<proteinExistence type="predicted"/>
<evidence type="ECO:0000313" key="2">
    <source>
        <dbReference type="EMBL" id="TYS72954.1"/>
    </source>
</evidence>
<accession>A0A5D4TFR8</accession>
<keyword evidence="1" id="KW-0472">Membrane</keyword>
<feature type="transmembrane region" description="Helical" evidence="1">
    <location>
        <begin position="99"/>
        <end position="119"/>
    </location>
</feature>
<name>A0A5D4TFR8_9BACI</name>
<keyword evidence="1" id="KW-0812">Transmembrane</keyword>
<feature type="transmembrane region" description="Helical" evidence="1">
    <location>
        <begin position="71"/>
        <end position="87"/>
    </location>
</feature>
<dbReference type="AlphaFoldDB" id="A0A5D4TFR8"/>
<organism evidence="2 3">
    <name type="scientific">Sutcliffiella horikoshii</name>
    <dbReference type="NCBI Taxonomy" id="79883"/>
    <lineage>
        <taxon>Bacteria</taxon>
        <taxon>Bacillati</taxon>
        <taxon>Bacillota</taxon>
        <taxon>Bacilli</taxon>
        <taxon>Bacillales</taxon>
        <taxon>Bacillaceae</taxon>
        <taxon>Sutcliffiella</taxon>
    </lineage>
</organism>
<gene>
    <name evidence="2" type="ORF">FZC75_07760</name>
</gene>
<evidence type="ECO:0000313" key="3">
    <source>
        <dbReference type="Proteomes" id="UP000324517"/>
    </source>
</evidence>
<dbReference type="EMBL" id="VTET01000003">
    <property type="protein sequence ID" value="TYS72954.1"/>
    <property type="molecule type" value="Genomic_DNA"/>
</dbReference>
<reference evidence="2 3" key="1">
    <citation type="submission" date="2019-08" db="EMBL/GenBank/DDBJ databases">
        <title>Bacillus genomes from the desert of Cuatro Cienegas, Coahuila.</title>
        <authorList>
            <person name="Olmedo-Alvarez G."/>
        </authorList>
    </citation>
    <scope>NUCLEOTIDE SEQUENCE [LARGE SCALE GENOMIC DNA]</scope>
    <source>
        <strain evidence="2 3">CH98b_3T</strain>
    </source>
</reference>
<dbReference type="RefSeq" id="WP_148978909.1">
    <property type="nucleotide sequence ID" value="NZ_JBNILM010000002.1"/>
</dbReference>
<feature type="transmembrane region" description="Helical" evidence="1">
    <location>
        <begin position="131"/>
        <end position="153"/>
    </location>
</feature>
<protein>
    <submittedName>
        <fullName evidence="2">Uncharacterized protein</fullName>
    </submittedName>
</protein>
<sequence length="167" mass="19052">MELYGLGFFFGAVTILYWSAIFMLMTKEIPTKKGSDIFGAIVYSIFGFMVVGSLIFLFSTNDAERLSDNREIAYLFGLISIVGLIRIRSNNWYVNYFKFNFQIFILWFVTKVGYVLLVLSQKEELTASDLAFENAVSASNYFLIGASALTIVFSETRRKKSNKELDL</sequence>
<comment type="caution">
    <text evidence="2">The sequence shown here is derived from an EMBL/GenBank/DDBJ whole genome shotgun (WGS) entry which is preliminary data.</text>
</comment>